<feature type="compositionally biased region" description="Basic and acidic residues" evidence="2">
    <location>
        <begin position="18"/>
        <end position="29"/>
    </location>
</feature>
<evidence type="ECO:0000256" key="1">
    <source>
        <dbReference type="SAM" id="Coils"/>
    </source>
</evidence>
<dbReference type="SUPFAM" id="SSF46955">
    <property type="entry name" value="Putative DNA-binding domain"/>
    <property type="match status" value="1"/>
</dbReference>
<name>A0A0F9HKP8_9ZZZZ</name>
<feature type="coiled-coil region" evidence="1">
    <location>
        <begin position="34"/>
        <end position="61"/>
    </location>
</feature>
<dbReference type="GO" id="GO:0003677">
    <property type="term" value="F:DNA binding"/>
    <property type="evidence" value="ECO:0007669"/>
    <property type="project" value="InterPro"/>
</dbReference>
<dbReference type="InterPro" id="IPR010093">
    <property type="entry name" value="SinI_DNA-bd"/>
</dbReference>
<evidence type="ECO:0000256" key="2">
    <source>
        <dbReference type="SAM" id="MobiDB-lite"/>
    </source>
</evidence>
<feature type="domain" description="Helix-turn-helix" evidence="3">
    <location>
        <begin position="72"/>
        <end position="124"/>
    </location>
</feature>
<dbReference type="NCBIfam" id="TIGR01764">
    <property type="entry name" value="excise"/>
    <property type="match status" value="1"/>
</dbReference>
<reference evidence="4" key="1">
    <citation type="journal article" date="2015" name="Nature">
        <title>Complex archaea that bridge the gap between prokaryotes and eukaryotes.</title>
        <authorList>
            <person name="Spang A."/>
            <person name="Saw J.H."/>
            <person name="Jorgensen S.L."/>
            <person name="Zaremba-Niedzwiedzka K."/>
            <person name="Martijn J."/>
            <person name="Lind A.E."/>
            <person name="van Eijk R."/>
            <person name="Schleper C."/>
            <person name="Guy L."/>
            <person name="Ettema T.J."/>
        </authorList>
    </citation>
    <scope>NUCLEOTIDE SEQUENCE</scope>
</reference>
<evidence type="ECO:0000259" key="3">
    <source>
        <dbReference type="Pfam" id="PF12728"/>
    </source>
</evidence>
<comment type="caution">
    <text evidence="4">The sequence shown here is derived from an EMBL/GenBank/DDBJ whole genome shotgun (WGS) entry which is preliminary data.</text>
</comment>
<protein>
    <recommendedName>
        <fullName evidence="3">Helix-turn-helix domain-containing protein</fullName>
    </recommendedName>
</protein>
<gene>
    <name evidence="4" type="ORF">LCGC14_1693120</name>
</gene>
<dbReference type="InterPro" id="IPR041657">
    <property type="entry name" value="HTH_17"/>
</dbReference>
<proteinExistence type="predicted"/>
<dbReference type="AlphaFoldDB" id="A0A0F9HKP8"/>
<sequence length="137" mass="15108">MSEAPHRQESTDVPDPDGAARESRGEAERIGPVLARAVAELAELREASEARRKEVARLRADVNALDRDRPDVLTIPEAAKLLRFSARTVERWVSEAHVPHARCGLGGHRGVRLSRRALVRWVEAGAPGTRAGKRRRG</sequence>
<dbReference type="EMBL" id="LAZR01014835">
    <property type="protein sequence ID" value="KKM15727.1"/>
    <property type="molecule type" value="Genomic_DNA"/>
</dbReference>
<accession>A0A0F9HKP8</accession>
<keyword evidence="1" id="KW-0175">Coiled coil</keyword>
<organism evidence="4">
    <name type="scientific">marine sediment metagenome</name>
    <dbReference type="NCBI Taxonomy" id="412755"/>
    <lineage>
        <taxon>unclassified sequences</taxon>
        <taxon>metagenomes</taxon>
        <taxon>ecological metagenomes</taxon>
    </lineage>
</organism>
<dbReference type="Pfam" id="PF12728">
    <property type="entry name" value="HTH_17"/>
    <property type="match status" value="1"/>
</dbReference>
<dbReference type="InterPro" id="IPR009061">
    <property type="entry name" value="DNA-bd_dom_put_sf"/>
</dbReference>
<evidence type="ECO:0000313" key="4">
    <source>
        <dbReference type="EMBL" id="KKM15727.1"/>
    </source>
</evidence>
<feature type="region of interest" description="Disordered" evidence="2">
    <location>
        <begin position="1"/>
        <end position="29"/>
    </location>
</feature>
<feature type="compositionally biased region" description="Basic and acidic residues" evidence="2">
    <location>
        <begin position="1"/>
        <end position="10"/>
    </location>
</feature>